<evidence type="ECO:0000256" key="1">
    <source>
        <dbReference type="SAM" id="MobiDB-lite"/>
    </source>
</evidence>
<dbReference type="PaxDb" id="1198114-AciX9_1601"/>
<feature type="chain" id="PRO_5003233470" description="DUF4097 domain-containing protein" evidence="2">
    <location>
        <begin position="22"/>
        <end position="342"/>
    </location>
</feature>
<dbReference type="KEGG" id="acm:AciX9_1601"/>
<reference evidence="5" key="1">
    <citation type="submission" date="2011-01" db="EMBL/GenBank/DDBJ databases">
        <title>Complete sequence of chromosome of Acidobacterium sp. MP5ACTX9.</title>
        <authorList>
            <consortium name="US DOE Joint Genome Institute"/>
            <person name="Lucas S."/>
            <person name="Copeland A."/>
            <person name="Lapidus A."/>
            <person name="Cheng J.-F."/>
            <person name="Goodwin L."/>
            <person name="Pitluck S."/>
            <person name="Teshima H."/>
            <person name="Detter J.C."/>
            <person name="Han C."/>
            <person name="Tapia R."/>
            <person name="Land M."/>
            <person name="Hauser L."/>
            <person name="Kyrpides N."/>
            <person name="Ivanova N."/>
            <person name="Ovchinnikova G."/>
            <person name="Pagani I."/>
            <person name="Rawat S.R."/>
            <person name="Mannisto M."/>
            <person name="Haggblom M.M."/>
            <person name="Woyke T."/>
        </authorList>
    </citation>
    <scope>NUCLEOTIDE SEQUENCE [LARGE SCALE GENOMIC DNA]</scope>
    <source>
        <strain evidence="5">MP5ACTX9</strain>
    </source>
</reference>
<dbReference type="Pfam" id="PF13349">
    <property type="entry name" value="DUF4097"/>
    <property type="match status" value="1"/>
</dbReference>
<evidence type="ECO:0000313" key="5">
    <source>
        <dbReference type="Proteomes" id="UP000000343"/>
    </source>
</evidence>
<dbReference type="OrthoDB" id="113158at2"/>
<evidence type="ECO:0000313" key="4">
    <source>
        <dbReference type="EMBL" id="ADW68654.1"/>
    </source>
</evidence>
<dbReference type="Proteomes" id="UP000000343">
    <property type="component" value="Chromosome"/>
</dbReference>
<evidence type="ECO:0000256" key="2">
    <source>
        <dbReference type="SAM" id="SignalP"/>
    </source>
</evidence>
<keyword evidence="2" id="KW-0732">Signal</keyword>
<feature type="signal peptide" evidence="2">
    <location>
        <begin position="1"/>
        <end position="21"/>
    </location>
</feature>
<dbReference type="RefSeq" id="WP_013579973.1">
    <property type="nucleotide sequence ID" value="NC_015064.1"/>
</dbReference>
<organism evidence="5">
    <name type="scientific">Granulicella tundricola (strain ATCC BAA-1859 / DSM 23138 / MP5ACTX9)</name>
    <dbReference type="NCBI Taxonomy" id="1198114"/>
    <lineage>
        <taxon>Bacteria</taxon>
        <taxon>Pseudomonadati</taxon>
        <taxon>Acidobacteriota</taxon>
        <taxon>Terriglobia</taxon>
        <taxon>Terriglobales</taxon>
        <taxon>Acidobacteriaceae</taxon>
        <taxon>Granulicella</taxon>
    </lineage>
</organism>
<dbReference type="AlphaFoldDB" id="E8WXN8"/>
<dbReference type="HOGENOM" id="CLU_972422_0_0_0"/>
<dbReference type="EMBL" id="CP002480">
    <property type="protein sequence ID" value="ADW68654.1"/>
    <property type="molecule type" value="Genomic_DNA"/>
</dbReference>
<accession>E8WXN8</accession>
<gene>
    <name evidence="4" type="ordered locus">AciX9_1601</name>
</gene>
<evidence type="ECO:0000259" key="3">
    <source>
        <dbReference type="Pfam" id="PF13349"/>
    </source>
</evidence>
<feature type="compositionally biased region" description="Polar residues" evidence="1">
    <location>
        <begin position="250"/>
        <end position="265"/>
    </location>
</feature>
<sequence length="342" mass="35051">MNKFSALLLATPLLLSGYAAASEPGSFNKTLTVSGPVKLDVKSGPGGIKISVGSSDTVVVHAVIRSVLGRFDPGLADANIRALEQNPPIEQHGNDIRIGYVADQAILKGVTVTYDIETPRQTQVNASADAGGIRIDGVQGPVETTNDAGHTEVSGIQAALKMTARAGGLVVQDAGNDVSITNQSGGILMHGVHGSVTAETTNGRIEISDVTGDVHSATRSASIRLDGIKGGVNARNLSGSIESFQSGSSVNAETSSGSIRISQSQPAPIRALSSSGAIHVELASGGGYDLDAQSIKGKISGKATEAFAKTKDQKDQRSFKGRIGSGGPLVDLDTKSSKIEID</sequence>
<dbReference type="eggNOG" id="COG3595">
    <property type="taxonomic scope" value="Bacteria"/>
</dbReference>
<dbReference type="STRING" id="1198114.AciX9_1601"/>
<feature type="compositionally biased region" description="Basic and acidic residues" evidence="1">
    <location>
        <begin position="332"/>
        <end position="342"/>
    </location>
</feature>
<dbReference type="InterPro" id="IPR025164">
    <property type="entry name" value="Toastrack_DUF4097"/>
</dbReference>
<proteinExistence type="predicted"/>
<feature type="region of interest" description="Disordered" evidence="1">
    <location>
        <begin position="308"/>
        <end position="342"/>
    </location>
</feature>
<protein>
    <recommendedName>
        <fullName evidence="3">DUF4097 domain-containing protein</fullName>
    </recommendedName>
</protein>
<feature type="domain" description="DUF4097" evidence="3">
    <location>
        <begin position="142"/>
        <end position="341"/>
    </location>
</feature>
<name>E8WXN8_GRATM</name>
<feature type="region of interest" description="Disordered" evidence="1">
    <location>
        <begin position="245"/>
        <end position="265"/>
    </location>
</feature>
<feature type="compositionally biased region" description="Basic and acidic residues" evidence="1">
    <location>
        <begin position="308"/>
        <end position="318"/>
    </location>
</feature>
<keyword evidence="5" id="KW-1185">Reference proteome</keyword>